<feature type="compositionally biased region" description="Acidic residues" evidence="1">
    <location>
        <begin position="62"/>
        <end position="95"/>
    </location>
</feature>
<keyword evidence="4" id="KW-1185">Reference proteome</keyword>
<dbReference type="SUPFAM" id="SSF52540">
    <property type="entry name" value="P-loop containing nucleoside triphosphate hydrolases"/>
    <property type="match status" value="1"/>
</dbReference>
<feature type="compositionally biased region" description="Basic and acidic residues" evidence="1">
    <location>
        <begin position="39"/>
        <end position="61"/>
    </location>
</feature>
<feature type="compositionally biased region" description="Basic and acidic residues" evidence="1">
    <location>
        <begin position="96"/>
        <end position="111"/>
    </location>
</feature>
<feature type="compositionally biased region" description="Polar residues" evidence="1">
    <location>
        <begin position="114"/>
        <end position="128"/>
    </location>
</feature>
<reference evidence="3 4" key="1">
    <citation type="submission" date="2017-11" db="EMBL/GenBank/DDBJ databases">
        <title>Comparative genomics of Botrytis spp.</title>
        <authorList>
            <person name="Valero-Jimenez C.A."/>
            <person name="Tapia P."/>
            <person name="Veloso J."/>
            <person name="Silva-Moreno E."/>
            <person name="Staats M."/>
            <person name="Valdes J.H."/>
            <person name="Van Kan J.A.L."/>
        </authorList>
    </citation>
    <scope>NUCLEOTIDE SEQUENCE [LARGE SCALE GENOMIC DNA]</scope>
    <source>
        <strain evidence="3 4">MUCL2830</strain>
    </source>
</reference>
<accession>A0A4Y8D9S4</accession>
<dbReference type="AlphaFoldDB" id="A0A4Y8D9S4"/>
<organism evidence="3 4">
    <name type="scientific">Botryotinia calthae</name>
    <dbReference type="NCBI Taxonomy" id="38488"/>
    <lineage>
        <taxon>Eukaryota</taxon>
        <taxon>Fungi</taxon>
        <taxon>Dikarya</taxon>
        <taxon>Ascomycota</taxon>
        <taxon>Pezizomycotina</taxon>
        <taxon>Leotiomycetes</taxon>
        <taxon>Helotiales</taxon>
        <taxon>Sclerotiniaceae</taxon>
        <taxon>Botryotinia</taxon>
    </lineage>
</organism>
<protein>
    <recommendedName>
        <fullName evidence="2">AAA+ ATPase domain-containing protein</fullName>
    </recommendedName>
</protein>
<feature type="compositionally biased region" description="Basic and acidic residues" evidence="1">
    <location>
        <begin position="829"/>
        <end position="845"/>
    </location>
</feature>
<sequence length="1171" mass="133403">MDYKTAQISRSSRLNKLVKPIRGRKNKGVTNMSVYRSGESLDCRTNLEGDNSEKDEGVQNDKDDDEYYDEGDEEDGEKYYEEGEEEDDEDYYEEGEVYRTDENEEQSKPADRANTYSNPEFGNGFSNPPSFPHAADSSSTFTPKQFKPESGSAKSSAPPLNVEKIRITISDNLSTDDNKKNRRLLAFKPKSPKPASTLNPYTADEVFRPFYTNSSGSNDVNLLEDRQAQMMLVEQRNKEILGMPRQEQRGEVFGDSENHGPIISDSNILQANGHNSLNPGDQIKRDLAYTNNFGIPSSPLPEGPSSGSYRGDTNFALQSGPSYPSMNSPDLNTMNPTNMDLFKMRAPSPHPGATSSRMAPQQTMMLQQQRPRQEQQQQQQQQQQVQMAMARQQQMTQQTQQQMAMNRPQADHPTHGIFSPIQSEPLVPQADSVVHRLSTLGIDAIALGIPSESLINIQAFREYLLQAQSRATISGEGIQVKKPNQYLVLHRIKGQKEPRHIDPQERMYFDPPEWVVGQNRTRILKSRLPLSNLPEYLEKHTEISFIVFRDYKEKDMLKSKEMTAAAADKNTGITKPPVHEKEKILAVTEDLTEAIKSILKLKPEFSDLLTWFEKDGAELQSPFVFIYHLRAVIQKFMEDTSDSSAVRQLKLLVDYIDKNYGEEYKAADIIFDESRVAISYVKYLFKPGDVLVKGTGADVNGYVLKTWPRNLTSITAGLEGDAKNKPRSQYSMDVHSWSFDGAFNNFSSQLTLEIDGIENTEHAIRDLNIRPIAYASDEDRKTLQSRGEMFWKCRERHFVSYKERGRGDLHGASEDRFMVDMKTFRELHPEDEKEKMKKKETKASEALDEDAMSQDSPPDPSFVYLLPQKIIGYNMRRKKWVELHADWLSEVVWDKKAFKKLVLKQKTKDLIEALIVNQIAAEKSTDLISGKGNGLILLLHGGPGTGKTLTAESVAEIAEKPLYRVTCGDIGSEPEEVEQYLNSVLDLGKAWSCVVLLDEADVFLEERSMSDIKRNALVSIFLRILEYHDGIIILTSNRVGTFDEAFKSRIQLALHYPSLTQRNRYEIWTMFISRLRELGEKQVDFSNLEDHRWDLAEYKLNGRQIRNAIQTSRQFVSWKNTKEKMMLNFKILKGIIEISGEFDTYINKLNNGMSPDQLAEEDGLRLAEPKE</sequence>
<proteinExistence type="predicted"/>
<feature type="region of interest" description="Disordered" evidence="1">
    <location>
        <begin position="829"/>
        <end position="858"/>
    </location>
</feature>
<dbReference type="PANTHER" id="PTHR46411:SF2">
    <property type="entry name" value="AAA+ ATPASE DOMAIN-CONTAINING PROTEIN"/>
    <property type="match status" value="1"/>
</dbReference>
<dbReference type="InterPro" id="IPR056599">
    <property type="entry name" value="AAA_lid_fung"/>
</dbReference>
<feature type="region of interest" description="Disordered" evidence="1">
    <location>
        <begin position="1"/>
        <end position="159"/>
    </location>
</feature>
<dbReference type="InterPro" id="IPR003593">
    <property type="entry name" value="AAA+_ATPase"/>
</dbReference>
<evidence type="ECO:0000256" key="1">
    <source>
        <dbReference type="SAM" id="MobiDB-lite"/>
    </source>
</evidence>
<dbReference type="OrthoDB" id="10042665at2759"/>
<dbReference type="Pfam" id="PF00004">
    <property type="entry name" value="AAA"/>
    <property type="match status" value="1"/>
</dbReference>
<evidence type="ECO:0000259" key="2">
    <source>
        <dbReference type="SMART" id="SM00382"/>
    </source>
</evidence>
<dbReference type="Pfam" id="PF23232">
    <property type="entry name" value="AAA_lid_13"/>
    <property type="match status" value="1"/>
</dbReference>
<evidence type="ECO:0000313" key="3">
    <source>
        <dbReference type="EMBL" id="TEY74958.1"/>
    </source>
</evidence>
<feature type="compositionally biased region" description="Polar residues" evidence="1">
    <location>
        <begin position="1"/>
        <end position="14"/>
    </location>
</feature>
<dbReference type="GO" id="GO:0005524">
    <property type="term" value="F:ATP binding"/>
    <property type="evidence" value="ECO:0007669"/>
    <property type="project" value="InterPro"/>
</dbReference>
<dbReference type="GO" id="GO:0016887">
    <property type="term" value="F:ATP hydrolysis activity"/>
    <property type="evidence" value="ECO:0007669"/>
    <property type="project" value="InterPro"/>
</dbReference>
<dbReference type="InterPro" id="IPR003959">
    <property type="entry name" value="ATPase_AAA_core"/>
</dbReference>
<dbReference type="EMBL" id="PHWZ01000067">
    <property type="protein sequence ID" value="TEY74958.1"/>
    <property type="molecule type" value="Genomic_DNA"/>
</dbReference>
<dbReference type="Gene3D" id="3.40.50.300">
    <property type="entry name" value="P-loop containing nucleotide triphosphate hydrolases"/>
    <property type="match status" value="1"/>
</dbReference>
<name>A0A4Y8D9S4_9HELO</name>
<gene>
    <name evidence="3" type="ORF">BOTCAL_0067g00140</name>
</gene>
<dbReference type="PANTHER" id="PTHR46411">
    <property type="entry name" value="FAMILY ATPASE, PUTATIVE-RELATED"/>
    <property type="match status" value="1"/>
</dbReference>
<feature type="domain" description="AAA+ ATPase" evidence="2">
    <location>
        <begin position="933"/>
        <end position="1060"/>
    </location>
</feature>
<dbReference type="InterPro" id="IPR027417">
    <property type="entry name" value="P-loop_NTPase"/>
</dbReference>
<feature type="compositionally biased region" description="Polar residues" evidence="1">
    <location>
        <begin position="353"/>
        <end position="363"/>
    </location>
</feature>
<dbReference type="SMART" id="SM00382">
    <property type="entry name" value="AAA"/>
    <property type="match status" value="1"/>
</dbReference>
<evidence type="ECO:0000313" key="4">
    <source>
        <dbReference type="Proteomes" id="UP000297299"/>
    </source>
</evidence>
<dbReference type="Proteomes" id="UP000297299">
    <property type="component" value="Unassembled WGS sequence"/>
</dbReference>
<feature type="region of interest" description="Disordered" evidence="1">
    <location>
        <begin position="346"/>
        <end position="422"/>
    </location>
</feature>
<comment type="caution">
    <text evidence="3">The sequence shown here is derived from an EMBL/GenBank/DDBJ whole genome shotgun (WGS) entry which is preliminary data.</text>
</comment>
<feature type="compositionally biased region" description="Low complexity" evidence="1">
    <location>
        <begin position="364"/>
        <end position="405"/>
    </location>
</feature>